<reference evidence="3" key="1">
    <citation type="submission" date="2021-03" db="EMBL/GenBank/DDBJ databases">
        <title>Draft genome sequence of rust myrtle Austropuccinia psidii MF-1, a brazilian biotype.</title>
        <authorList>
            <person name="Quecine M.C."/>
            <person name="Pachon D.M.R."/>
            <person name="Bonatelli M.L."/>
            <person name="Correr F.H."/>
            <person name="Franceschini L.M."/>
            <person name="Leite T.F."/>
            <person name="Margarido G.R.A."/>
            <person name="Almeida C.A."/>
            <person name="Ferrarezi J.A."/>
            <person name="Labate C.A."/>
        </authorList>
    </citation>
    <scope>NUCLEOTIDE SEQUENCE</scope>
    <source>
        <strain evidence="3">MF-1</strain>
    </source>
</reference>
<dbReference type="AlphaFoldDB" id="A0A9Q3DEL7"/>
<organism evidence="3 4">
    <name type="scientific">Austropuccinia psidii MF-1</name>
    <dbReference type="NCBI Taxonomy" id="1389203"/>
    <lineage>
        <taxon>Eukaryota</taxon>
        <taxon>Fungi</taxon>
        <taxon>Dikarya</taxon>
        <taxon>Basidiomycota</taxon>
        <taxon>Pucciniomycotina</taxon>
        <taxon>Pucciniomycetes</taxon>
        <taxon>Pucciniales</taxon>
        <taxon>Sphaerophragmiaceae</taxon>
        <taxon>Austropuccinia</taxon>
    </lineage>
</organism>
<evidence type="ECO:0000313" key="4">
    <source>
        <dbReference type="Proteomes" id="UP000765509"/>
    </source>
</evidence>
<accession>A0A9Q3DEL7</accession>
<dbReference type="EMBL" id="AVOT02016513">
    <property type="protein sequence ID" value="MBW0501824.1"/>
    <property type="molecule type" value="Genomic_DNA"/>
</dbReference>
<evidence type="ECO:0000256" key="1">
    <source>
        <dbReference type="SAM" id="MobiDB-lite"/>
    </source>
</evidence>
<evidence type="ECO:0000256" key="2">
    <source>
        <dbReference type="SAM" id="Phobius"/>
    </source>
</evidence>
<evidence type="ECO:0000313" key="3">
    <source>
        <dbReference type="EMBL" id="MBW0501824.1"/>
    </source>
</evidence>
<feature type="transmembrane region" description="Helical" evidence="2">
    <location>
        <begin position="18"/>
        <end position="38"/>
    </location>
</feature>
<keyword evidence="2" id="KW-0472">Membrane</keyword>
<dbReference type="OrthoDB" id="2501222at2759"/>
<sequence>MASPQFLFLDQSESPGPLVLAIFFMGFILLNISIRWLLDGLKGQSSLDLNHDLTTLTPLDPANLYRKKCNNVHSKILQSPQSQRENDLEDHLNRSPSETT</sequence>
<name>A0A9Q3DEL7_9BASI</name>
<dbReference type="Proteomes" id="UP000765509">
    <property type="component" value="Unassembled WGS sequence"/>
</dbReference>
<keyword evidence="4" id="KW-1185">Reference proteome</keyword>
<protein>
    <submittedName>
        <fullName evidence="3">Uncharacterized protein</fullName>
    </submittedName>
</protein>
<comment type="caution">
    <text evidence="3">The sequence shown here is derived from an EMBL/GenBank/DDBJ whole genome shotgun (WGS) entry which is preliminary data.</text>
</comment>
<keyword evidence="2" id="KW-1133">Transmembrane helix</keyword>
<proteinExistence type="predicted"/>
<keyword evidence="2" id="KW-0812">Transmembrane</keyword>
<gene>
    <name evidence="3" type="ORF">O181_041539</name>
</gene>
<feature type="compositionally biased region" description="Basic and acidic residues" evidence="1">
    <location>
        <begin position="84"/>
        <end position="93"/>
    </location>
</feature>
<feature type="region of interest" description="Disordered" evidence="1">
    <location>
        <begin position="76"/>
        <end position="100"/>
    </location>
</feature>